<keyword evidence="3" id="KW-0808">Transferase</keyword>
<gene>
    <name evidence="3" type="ORF">AWB65_05704</name>
</gene>
<feature type="transmembrane region" description="Helical" evidence="1">
    <location>
        <begin position="20"/>
        <end position="39"/>
    </location>
</feature>
<dbReference type="EMBL" id="FCNW02000051">
    <property type="protein sequence ID" value="SAL62212.1"/>
    <property type="molecule type" value="Genomic_DNA"/>
</dbReference>
<accession>A0A158IZV4</accession>
<dbReference type="Pfam" id="PF00989">
    <property type="entry name" value="PAS"/>
    <property type="match status" value="1"/>
</dbReference>
<keyword evidence="1" id="KW-0812">Transmembrane</keyword>
<dbReference type="InterPro" id="IPR013767">
    <property type="entry name" value="PAS_fold"/>
</dbReference>
<dbReference type="AlphaFoldDB" id="A0A158IZV4"/>
<dbReference type="SMART" id="SM00091">
    <property type="entry name" value="PAS"/>
    <property type="match status" value="1"/>
</dbReference>
<keyword evidence="1" id="KW-0472">Membrane</keyword>
<keyword evidence="1" id="KW-1133">Transmembrane helix</keyword>
<sequence>MIGDAKSRARNAPSRAAVRLTLVVFGIAAALCVACWQNLRERQLHVAQMSVERPTARLARDAGHELMGVCLNRDRRQKTLQGAASTGNSLLRSPASAANFVIAALGAERFLEWVIRPEVPVNLHASTPTGSRGMRFFSSEPSSSDLPYPQPRVRKIWTAATGEQPLSLTGSAKSGIPNDDDGGIRVLLYWSVAANALLLAWLVFMIIRGRAETFRIMRTSDAQSTLDAARLSGIIRSSMEAIVTIDETQRIVIFNPMAERLFRCPAADAIGEPLSRFIPERFRADHDRHVRQFGVTGGSDRQMGKQRVLFGLRADGEEFPIEAAIPRSTIAAASSTQSCCTM</sequence>
<feature type="domain" description="PAS" evidence="2">
    <location>
        <begin position="229"/>
        <end position="295"/>
    </location>
</feature>
<evidence type="ECO:0000313" key="3">
    <source>
        <dbReference type="EMBL" id="SAL62212.1"/>
    </source>
</evidence>
<evidence type="ECO:0000313" key="4">
    <source>
        <dbReference type="Proteomes" id="UP000054977"/>
    </source>
</evidence>
<organism evidence="3 4">
    <name type="scientific">Caballeronia humi</name>
    <dbReference type="NCBI Taxonomy" id="326474"/>
    <lineage>
        <taxon>Bacteria</taxon>
        <taxon>Pseudomonadati</taxon>
        <taxon>Pseudomonadota</taxon>
        <taxon>Betaproteobacteria</taxon>
        <taxon>Burkholderiales</taxon>
        <taxon>Burkholderiaceae</taxon>
        <taxon>Caballeronia</taxon>
    </lineage>
</organism>
<keyword evidence="4" id="KW-1185">Reference proteome</keyword>
<evidence type="ECO:0000259" key="2">
    <source>
        <dbReference type="SMART" id="SM00091"/>
    </source>
</evidence>
<comment type="caution">
    <text evidence="3">The sequence shown here is derived from an EMBL/GenBank/DDBJ whole genome shotgun (WGS) entry which is preliminary data.</text>
</comment>
<keyword evidence="3" id="KW-0418">Kinase</keyword>
<name>A0A158IZV4_9BURK</name>
<dbReference type="RefSeq" id="WP_374729767.1">
    <property type="nucleotide sequence ID" value="NZ_FCNW02000051.1"/>
</dbReference>
<dbReference type="InterPro" id="IPR000014">
    <property type="entry name" value="PAS"/>
</dbReference>
<dbReference type="GO" id="GO:0016301">
    <property type="term" value="F:kinase activity"/>
    <property type="evidence" value="ECO:0007669"/>
    <property type="project" value="UniProtKB-KW"/>
</dbReference>
<dbReference type="Gene3D" id="3.30.450.20">
    <property type="entry name" value="PAS domain"/>
    <property type="match status" value="1"/>
</dbReference>
<dbReference type="SUPFAM" id="SSF55785">
    <property type="entry name" value="PYP-like sensor domain (PAS domain)"/>
    <property type="match status" value="1"/>
</dbReference>
<protein>
    <submittedName>
        <fullName evidence="3">Sensor histidine kinase</fullName>
    </submittedName>
</protein>
<reference evidence="3" key="1">
    <citation type="submission" date="2016-01" db="EMBL/GenBank/DDBJ databases">
        <authorList>
            <person name="Peeters C."/>
        </authorList>
    </citation>
    <scope>NUCLEOTIDE SEQUENCE [LARGE SCALE GENOMIC DNA]</scope>
    <source>
        <strain evidence="3">LMG 22934</strain>
    </source>
</reference>
<dbReference type="GO" id="GO:0006355">
    <property type="term" value="P:regulation of DNA-templated transcription"/>
    <property type="evidence" value="ECO:0007669"/>
    <property type="project" value="InterPro"/>
</dbReference>
<evidence type="ECO:0000256" key="1">
    <source>
        <dbReference type="SAM" id="Phobius"/>
    </source>
</evidence>
<proteinExistence type="predicted"/>
<dbReference type="InterPro" id="IPR035965">
    <property type="entry name" value="PAS-like_dom_sf"/>
</dbReference>
<dbReference type="STRING" id="326474.AWB65_05704"/>
<dbReference type="NCBIfam" id="TIGR00229">
    <property type="entry name" value="sensory_box"/>
    <property type="match status" value="1"/>
</dbReference>
<feature type="transmembrane region" description="Helical" evidence="1">
    <location>
        <begin position="187"/>
        <end position="207"/>
    </location>
</feature>
<dbReference type="Proteomes" id="UP000054977">
    <property type="component" value="Unassembled WGS sequence"/>
</dbReference>
<dbReference type="CDD" id="cd00130">
    <property type="entry name" value="PAS"/>
    <property type="match status" value="1"/>
</dbReference>